<evidence type="ECO:0000313" key="1">
    <source>
        <dbReference type="EMBL" id="OAA63479.1"/>
    </source>
</evidence>
<evidence type="ECO:0008006" key="3">
    <source>
        <dbReference type="Google" id="ProtNLM"/>
    </source>
</evidence>
<name>A0A167W8V7_9HYPO</name>
<organism evidence="1 2">
    <name type="scientific">Niveomyces insectorum RCEF 264</name>
    <dbReference type="NCBI Taxonomy" id="1081102"/>
    <lineage>
        <taxon>Eukaryota</taxon>
        <taxon>Fungi</taxon>
        <taxon>Dikarya</taxon>
        <taxon>Ascomycota</taxon>
        <taxon>Pezizomycotina</taxon>
        <taxon>Sordariomycetes</taxon>
        <taxon>Hypocreomycetidae</taxon>
        <taxon>Hypocreales</taxon>
        <taxon>Cordycipitaceae</taxon>
        <taxon>Niveomyces</taxon>
    </lineage>
</organism>
<dbReference type="Proteomes" id="UP000076874">
    <property type="component" value="Unassembled WGS sequence"/>
</dbReference>
<dbReference type="EMBL" id="AZHD01000005">
    <property type="protein sequence ID" value="OAA63479.1"/>
    <property type="molecule type" value="Genomic_DNA"/>
</dbReference>
<dbReference type="PANTHER" id="PTHR35596">
    <property type="entry name" value="DUF2263 DOMAIN-CONTAINING PROTEIN"/>
    <property type="match status" value="1"/>
</dbReference>
<reference evidence="1 2" key="1">
    <citation type="journal article" date="2016" name="Genome Biol. Evol.">
        <title>Divergent and convergent evolution of fungal pathogenicity.</title>
        <authorList>
            <person name="Shang Y."/>
            <person name="Xiao G."/>
            <person name="Zheng P."/>
            <person name="Cen K."/>
            <person name="Zhan S."/>
            <person name="Wang C."/>
        </authorList>
    </citation>
    <scope>NUCLEOTIDE SEQUENCE [LARGE SCALE GENOMIC DNA]</scope>
    <source>
        <strain evidence="1 2">RCEF 264</strain>
    </source>
</reference>
<sequence>MTSSAFTSKLKASEVAAETRHKLIPQMLQTDYAHTIGSVLYRNPCTLPIQHLFRRSSLSATLGINLYPIPSNGVVVSQAVVFRGPHDCYDILPIADWNVLAVVSVPPVRRPRLVPTGVDYSFDAERNMVRDKLRASLLTCIAKGYTSIVVSDFGLGNDYRNPPQEMARLWREAVLSDTVCGHLESVTFVFENPQQCTTWLILDAMNKKNRGNQSRRMSSPLGVGPLSSSSTSASLSLLSTDFEIFRLAFSKEVPERELETRDHKYDLQTLLNPS</sequence>
<protein>
    <recommendedName>
        <fullName evidence="3">Microbial-type PARG catalytic domain-containing protein</fullName>
    </recommendedName>
</protein>
<accession>A0A167W8V7</accession>
<dbReference type="Gene3D" id="3.40.220.10">
    <property type="entry name" value="Leucine Aminopeptidase, subunit E, domain 1"/>
    <property type="match status" value="1"/>
</dbReference>
<dbReference type="PANTHER" id="PTHR35596:SF2">
    <property type="entry name" value="MICROBIAL-TYPE PARG CATALYTIC DOMAIN-CONTAINING PROTEIN"/>
    <property type="match status" value="1"/>
</dbReference>
<comment type="caution">
    <text evidence="1">The sequence shown here is derived from an EMBL/GenBank/DDBJ whole genome shotgun (WGS) entry which is preliminary data.</text>
</comment>
<proteinExistence type="predicted"/>
<gene>
    <name evidence="1" type="ORF">SPI_03642</name>
</gene>
<dbReference type="STRING" id="1081102.A0A167W8V7"/>
<dbReference type="InterPro" id="IPR043472">
    <property type="entry name" value="Macro_dom-like"/>
</dbReference>
<keyword evidence="2" id="KW-1185">Reference proteome</keyword>
<dbReference type="AlphaFoldDB" id="A0A167W8V7"/>
<evidence type="ECO:0000313" key="2">
    <source>
        <dbReference type="Proteomes" id="UP000076874"/>
    </source>
</evidence>
<dbReference type="OrthoDB" id="2440523at2759"/>